<feature type="non-terminal residue" evidence="2">
    <location>
        <position position="27"/>
    </location>
</feature>
<sequence length="27" mass="2934">MSVFRRVSTLLPLVTVLLCGVLTSNLT</sequence>
<evidence type="ECO:0000256" key="1">
    <source>
        <dbReference type="SAM" id="Phobius"/>
    </source>
</evidence>
<organism evidence="2">
    <name type="scientific">marine sediment metagenome</name>
    <dbReference type="NCBI Taxonomy" id="412755"/>
    <lineage>
        <taxon>unclassified sequences</taxon>
        <taxon>metagenomes</taxon>
        <taxon>ecological metagenomes</taxon>
    </lineage>
</organism>
<dbReference type="EMBL" id="LAZR01041043">
    <property type="protein sequence ID" value="KKL12988.1"/>
    <property type="molecule type" value="Genomic_DNA"/>
</dbReference>
<accession>A0A0F9DLY4</accession>
<dbReference type="AlphaFoldDB" id="A0A0F9DLY4"/>
<feature type="transmembrane region" description="Helical" evidence="1">
    <location>
        <begin position="7"/>
        <end position="26"/>
    </location>
</feature>
<reference evidence="2" key="1">
    <citation type="journal article" date="2015" name="Nature">
        <title>Complex archaea that bridge the gap between prokaryotes and eukaryotes.</title>
        <authorList>
            <person name="Spang A."/>
            <person name="Saw J.H."/>
            <person name="Jorgensen S.L."/>
            <person name="Zaremba-Niedzwiedzka K."/>
            <person name="Martijn J."/>
            <person name="Lind A.E."/>
            <person name="van Eijk R."/>
            <person name="Schleper C."/>
            <person name="Guy L."/>
            <person name="Ettema T.J."/>
        </authorList>
    </citation>
    <scope>NUCLEOTIDE SEQUENCE</scope>
</reference>
<keyword evidence="1" id="KW-0812">Transmembrane</keyword>
<keyword evidence="1" id="KW-1133">Transmembrane helix</keyword>
<protein>
    <submittedName>
        <fullName evidence="2">Uncharacterized protein</fullName>
    </submittedName>
</protein>
<comment type="caution">
    <text evidence="2">The sequence shown here is derived from an EMBL/GenBank/DDBJ whole genome shotgun (WGS) entry which is preliminary data.</text>
</comment>
<gene>
    <name evidence="2" type="ORF">LCGC14_2530280</name>
</gene>
<proteinExistence type="predicted"/>
<evidence type="ECO:0000313" key="2">
    <source>
        <dbReference type="EMBL" id="KKL12988.1"/>
    </source>
</evidence>
<keyword evidence="1" id="KW-0472">Membrane</keyword>
<name>A0A0F9DLY4_9ZZZZ</name>